<keyword evidence="3" id="KW-1185">Reference proteome</keyword>
<accession>A0ABQ7GG92</accession>
<feature type="region of interest" description="Disordered" evidence="1">
    <location>
        <begin position="89"/>
        <end position="115"/>
    </location>
</feature>
<protein>
    <submittedName>
        <fullName evidence="2">Uncharacterized protein</fullName>
    </submittedName>
</protein>
<dbReference type="EMBL" id="MU069800">
    <property type="protein sequence ID" value="KAF5833630.1"/>
    <property type="molecule type" value="Genomic_DNA"/>
</dbReference>
<comment type="caution">
    <text evidence="2">The sequence shown here is derived from an EMBL/GenBank/DDBJ whole genome shotgun (WGS) entry which is preliminary data.</text>
</comment>
<feature type="compositionally biased region" description="Pro residues" evidence="1">
    <location>
        <begin position="98"/>
        <end position="108"/>
    </location>
</feature>
<gene>
    <name evidence="2" type="ORF">DUNSADRAFT_10009</name>
</gene>
<organism evidence="2 3">
    <name type="scientific">Dunaliella salina</name>
    <name type="common">Green alga</name>
    <name type="synonym">Protococcus salinus</name>
    <dbReference type="NCBI Taxonomy" id="3046"/>
    <lineage>
        <taxon>Eukaryota</taxon>
        <taxon>Viridiplantae</taxon>
        <taxon>Chlorophyta</taxon>
        <taxon>core chlorophytes</taxon>
        <taxon>Chlorophyceae</taxon>
        <taxon>CS clade</taxon>
        <taxon>Chlamydomonadales</taxon>
        <taxon>Dunaliellaceae</taxon>
        <taxon>Dunaliella</taxon>
    </lineage>
</organism>
<reference evidence="2" key="1">
    <citation type="submission" date="2017-08" db="EMBL/GenBank/DDBJ databases">
        <authorList>
            <person name="Polle J.E."/>
            <person name="Barry K."/>
            <person name="Cushman J."/>
            <person name="Schmutz J."/>
            <person name="Tran D."/>
            <person name="Hathwaick L.T."/>
            <person name="Yim W.C."/>
            <person name="Jenkins J."/>
            <person name="Mckie-Krisberg Z.M."/>
            <person name="Prochnik S."/>
            <person name="Lindquist E."/>
            <person name="Dockter R.B."/>
            <person name="Adam C."/>
            <person name="Molina H."/>
            <person name="Bunkerborg J."/>
            <person name="Jin E."/>
            <person name="Buchheim M."/>
            <person name="Magnuson J."/>
        </authorList>
    </citation>
    <scope>NUCLEOTIDE SEQUENCE</scope>
    <source>
        <strain evidence="2">CCAP 19/18</strain>
    </source>
</reference>
<evidence type="ECO:0000313" key="3">
    <source>
        <dbReference type="Proteomes" id="UP000815325"/>
    </source>
</evidence>
<sequence length="236" mass="25190">MLAQLGMHVIGNPFMSQAPSAHSAPEKTQRTLPVDLVLAASLAHKDIVPSLKQAFSLLKNDGHLVACWNDRDLGHPTTKALLKARHAASATAMHGPTSPHPSPMPHPPGNHAATPVRGVSTHARAPDMVPEDSCQAACSYSAVCTHGNDASLAVFPQDVRLMEEQHEYNTTRHMLEDVVGPNGRSLFRVVSFSILPNPLPLRAPLPASLSGSAPPDVAGPLVLPFETKMFILRKAC</sequence>
<evidence type="ECO:0000256" key="1">
    <source>
        <dbReference type="SAM" id="MobiDB-lite"/>
    </source>
</evidence>
<name>A0ABQ7GG92_DUNSA</name>
<evidence type="ECO:0000313" key="2">
    <source>
        <dbReference type="EMBL" id="KAF5833630.1"/>
    </source>
</evidence>
<dbReference type="Proteomes" id="UP000815325">
    <property type="component" value="Unassembled WGS sequence"/>
</dbReference>
<proteinExistence type="predicted"/>